<evidence type="ECO:0000313" key="6">
    <source>
        <dbReference type="EMBL" id="PRQ05097.1"/>
    </source>
</evidence>
<dbReference type="InterPro" id="IPR011761">
    <property type="entry name" value="ATP-grasp"/>
</dbReference>
<dbReference type="Gene3D" id="3.30.470.20">
    <property type="entry name" value="ATP-grasp fold, B domain"/>
    <property type="match status" value="1"/>
</dbReference>
<evidence type="ECO:0000256" key="2">
    <source>
        <dbReference type="ARBA" id="ARBA00022741"/>
    </source>
</evidence>
<dbReference type="EMBL" id="PVNL01000097">
    <property type="protein sequence ID" value="PRQ05097.1"/>
    <property type="molecule type" value="Genomic_DNA"/>
</dbReference>
<keyword evidence="3 4" id="KW-0067">ATP-binding</keyword>
<dbReference type="Pfam" id="PF02786">
    <property type="entry name" value="CPSase_L_D2"/>
    <property type="match status" value="1"/>
</dbReference>
<dbReference type="Proteomes" id="UP000238823">
    <property type="component" value="Unassembled WGS sequence"/>
</dbReference>
<sequence length="404" mass="43992">MRTVVFVAPFPLGTTMRFARAVASLPGVRLCGVMQEPPHGADRRLFADVVQIDDGLSTRDIVSGIDLIRRRHGHPHRIIGVLEPLQVQLAQARAHFSVPGTDIETADVFRDKAKMKDRLRAAGLPVARHMLVTCLEDALAFEAKVGFPMVLKPPAGMGAKATFRVRSREELLSGVRGLGASPAQPVLAEEFLQGQEGSCDTLTLGGEPRLVSVSWYRPSCLTVLENPWIQWCCVLPRENEGPGFDDVKLMAIRAAKVLGLDTGFTHMEWFRRPDGSLAIGEIAQRPPGAHITKMIGLAYDTDPYRMWARAVADEAFDGPWPRSYAVGCAYLRGIGRGRVASISGADEANEAVGQVVVEAKLPTPGAPKNDSYEGDGYAIVRSQRTEVVERALGIIIGKVRVHYA</sequence>
<reference evidence="6 7" key="1">
    <citation type="submission" date="2018-03" db="EMBL/GenBank/DDBJ databases">
        <title>Draft Genome Sequences of the Obligatory Marine Myxobacteria Enhygromyxa salina SWB007.</title>
        <authorList>
            <person name="Poehlein A."/>
            <person name="Moghaddam J.A."/>
            <person name="Harms H."/>
            <person name="Alanjari M."/>
            <person name="Koenig G.M."/>
            <person name="Daniel R."/>
            <person name="Schaeberle T.F."/>
        </authorList>
    </citation>
    <scope>NUCLEOTIDE SEQUENCE [LARGE SCALE GENOMIC DNA]</scope>
    <source>
        <strain evidence="6 7">SWB007</strain>
    </source>
</reference>
<comment type="caution">
    <text evidence="6">The sequence shown here is derived from an EMBL/GenBank/DDBJ whole genome shotgun (WGS) entry which is preliminary data.</text>
</comment>
<dbReference type="AlphaFoldDB" id="A0A2S9YJ12"/>
<gene>
    <name evidence="6" type="primary">carB_2</name>
    <name evidence="6" type="ORF">ENSA7_47260</name>
</gene>
<dbReference type="GO" id="GO:0004088">
    <property type="term" value="F:carbamoyl-phosphate synthase (glutamine-hydrolyzing) activity"/>
    <property type="evidence" value="ECO:0007669"/>
    <property type="project" value="UniProtKB-EC"/>
</dbReference>
<dbReference type="InterPro" id="IPR013815">
    <property type="entry name" value="ATP_grasp_subdomain_1"/>
</dbReference>
<dbReference type="Gene3D" id="3.40.50.20">
    <property type="match status" value="1"/>
</dbReference>
<dbReference type="PANTHER" id="PTHR43585">
    <property type="entry name" value="FUMIPYRROLE BIOSYNTHESIS PROTEIN C"/>
    <property type="match status" value="1"/>
</dbReference>
<dbReference type="RefSeq" id="WP_106091647.1">
    <property type="nucleotide sequence ID" value="NZ_PVNL01000097.1"/>
</dbReference>
<dbReference type="InterPro" id="IPR052032">
    <property type="entry name" value="ATP-dep_AA_Ligase"/>
</dbReference>
<protein>
    <submittedName>
        <fullName evidence="6">Carbamoyl-phosphate synthase large chain</fullName>
        <ecNumber evidence="6">6.3.5.5</ecNumber>
    </submittedName>
</protein>
<keyword evidence="2 4" id="KW-0547">Nucleotide-binding</keyword>
<dbReference type="Gene3D" id="3.30.1490.20">
    <property type="entry name" value="ATP-grasp fold, A domain"/>
    <property type="match status" value="1"/>
</dbReference>
<dbReference type="SUPFAM" id="SSF56059">
    <property type="entry name" value="Glutathione synthetase ATP-binding domain-like"/>
    <property type="match status" value="1"/>
</dbReference>
<evidence type="ECO:0000256" key="1">
    <source>
        <dbReference type="ARBA" id="ARBA00022598"/>
    </source>
</evidence>
<keyword evidence="1 6" id="KW-0436">Ligase</keyword>
<accession>A0A2S9YJ12</accession>
<dbReference type="OrthoDB" id="24041at2"/>
<evidence type="ECO:0000313" key="7">
    <source>
        <dbReference type="Proteomes" id="UP000238823"/>
    </source>
</evidence>
<dbReference type="InterPro" id="IPR005479">
    <property type="entry name" value="CPAse_ATP-bd"/>
</dbReference>
<name>A0A2S9YJ12_9BACT</name>
<evidence type="ECO:0000256" key="3">
    <source>
        <dbReference type="ARBA" id="ARBA00022840"/>
    </source>
</evidence>
<organism evidence="6 7">
    <name type="scientific">Enhygromyxa salina</name>
    <dbReference type="NCBI Taxonomy" id="215803"/>
    <lineage>
        <taxon>Bacteria</taxon>
        <taxon>Pseudomonadati</taxon>
        <taxon>Myxococcota</taxon>
        <taxon>Polyangia</taxon>
        <taxon>Nannocystales</taxon>
        <taxon>Nannocystaceae</taxon>
        <taxon>Enhygromyxa</taxon>
    </lineage>
</organism>
<dbReference type="GO" id="GO:0005524">
    <property type="term" value="F:ATP binding"/>
    <property type="evidence" value="ECO:0007669"/>
    <property type="project" value="UniProtKB-UniRule"/>
</dbReference>
<dbReference type="PROSITE" id="PS50975">
    <property type="entry name" value="ATP_GRASP"/>
    <property type="match status" value="1"/>
</dbReference>
<evidence type="ECO:0000259" key="5">
    <source>
        <dbReference type="PROSITE" id="PS50975"/>
    </source>
</evidence>
<feature type="domain" description="ATP-grasp" evidence="5">
    <location>
        <begin position="116"/>
        <end position="312"/>
    </location>
</feature>
<dbReference type="EC" id="6.3.5.5" evidence="6"/>
<dbReference type="GO" id="GO:0046872">
    <property type="term" value="F:metal ion binding"/>
    <property type="evidence" value="ECO:0007669"/>
    <property type="project" value="InterPro"/>
</dbReference>
<evidence type="ECO:0000256" key="4">
    <source>
        <dbReference type="PROSITE-ProRule" id="PRU00409"/>
    </source>
</evidence>
<proteinExistence type="predicted"/>
<dbReference type="PANTHER" id="PTHR43585:SF2">
    <property type="entry name" value="ATP-GRASP ENZYME FSQD"/>
    <property type="match status" value="1"/>
</dbReference>